<dbReference type="Pfam" id="PF03646">
    <property type="entry name" value="FlaG"/>
    <property type="match status" value="1"/>
</dbReference>
<dbReference type="Proteomes" id="UP000262004">
    <property type="component" value="Chromosome"/>
</dbReference>
<dbReference type="PANTHER" id="PTHR37166:SF1">
    <property type="entry name" value="PROTEIN FLAG"/>
    <property type="match status" value="1"/>
</dbReference>
<dbReference type="AlphaFoldDB" id="A0A2Z6DZH8"/>
<feature type="compositionally biased region" description="Polar residues" evidence="1">
    <location>
        <begin position="1"/>
        <end position="16"/>
    </location>
</feature>
<proteinExistence type="predicted"/>
<feature type="region of interest" description="Disordered" evidence="1">
    <location>
        <begin position="1"/>
        <end position="74"/>
    </location>
</feature>
<name>A0A2Z6DZH8_HYDTE</name>
<dbReference type="InterPro" id="IPR035924">
    <property type="entry name" value="FlaG-like_sf"/>
</dbReference>
<dbReference type="Gene3D" id="3.30.160.170">
    <property type="entry name" value="FlaG-like"/>
    <property type="match status" value="1"/>
</dbReference>
<keyword evidence="3" id="KW-1185">Reference proteome</keyword>
<evidence type="ECO:0000313" key="2">
    <source>
        <dbReference type="EMBL" id="BBD77748.1"/>
    </source>
</evidence>
<sequence>MSTTPTVSLPQQSATQMVRDVTPPPAVRATETERNLHQNRAVPGTERPTPQQGATNTAPQQATAPQPNAPLDQRTVEDAVRKVQKTVSALNSALQFQIDQDTEKLVIKIIDSNTKEVIKQIPPQEILEIAKALDKLQGLLVREKA</sequence>
<protein>
    <submittedName>
        <fullName evidence="2">Flagellar protein FlaG</fullName>
    </submittedName>
</protein>
<dbReference type="PANTHER" id="PTHR37166">
    <property type="entry name" value="PROTEIN FLAG"/>
    <property type="match status" value="1"/>
</dbReference>
<dbReference type="RefSeq" id="WP_119335458.1">
    <property type="nucleotide sequence ID" value="NZ_AP018558.1"/>
</dbReference>
<keyword evidence="2" id="KW-0966">Cell projection</keyword>
<dbReference type="SUPFAM" id="SSF160214">
    <property type="entry name" value="FlaG-like"/>
    <property type="match status" value="1"/>
</dbReference>
<gene>
    <name evidence="2" type="primary">flaG</name>
    <name evidence="2" type="ORF">HPTL_1486</name>
</gene>
<evidence type="ECO:0000313" key="3">
    <source>
        <dbReference type="Proteomes" id="UP000262004"/>
    </source>
</evidence>
<keyword evidence="2" id="KW-0282">Flagellum</keyword>
<dbReference type="InterPro" id="IPR005186">
    <property type="entry name" value="FlaG"/>
</dbReference>
<dbReference type="EMBL" id="AP018558">
    <property type="protein sequence ID" value="BBD77748.1"/>
    <property type="molecule type" value="Genomic_DNA"/>
</dbReference>
<accession>A0A2Z6DZH8</accession>
<dbReference type="KEGG" id="htl:HPTL_1486"/>
<organism evidence="2 3">
    <name type="scientific">Hydrogenophilus thermoluteolus</name>
    <name type="common">Pseudomonas hydrogenothermophila</name>
    <dbReference type="NCBI Taxonomy" id="297"/>
    <lineage>
        <taxon>Bacteria</taxon>
        <taxon>Pseudomonadati</taxon>
        <taxon>Pseudomonadota</taxon>
        <taxon>Hydrogenophilia</taxon>
        <taxon>Hydrogenophilales</taxon>
        <taxon>Hydrogenophilaceae</taxon>
        <taxon>Hydrogenophilus</taxon>
    </lineage>
</organism>
<evidence type="ECO:0000256" key="1">
    <source>
        <dbReference type="SAM" id="MobiDB-lite"/>
    </source>
</evidence>
<dbReference type="OrthoDB" id="9812344at2"/>
<keyword evidence="2" id="KW-0969">Cilium</keyword>
<reference evidence="2 3" key="1">
    <citation type="submission" date="2018-04" db="EMBL/GenBank/DDBJ databases">
        <title>Complete genome sequence of Hydrogenophilus thermoluteolus TH-1.</title>
        <authorList>
            <person name="Arai H."/>
        </authorList>
    </citation>
    <scope>NUCLEOTIDE SEQUENCE [LARGE SCALE GENOMIC DNA]</scope>
    <source>
        <strain evidence="2 3">TH-1</strain>
    </source>
</reference>
<feature type="compositionally biased region" description="Low complexity" evidence="1">
    <location>
        <begin position="48"/>
        <end position="70"/>
    </location>
</feature>